<sequence>MVISYSQFKLRYLICRTGNIWLDLVLVCVFDVMDMIDDVALRNQPGSMCSSPLSTSDNLPKEDNDDLTDKNFCTQIKWDSLHLDEMPYVGYNERNNTDEVTLGTMPDLVMQCIFESFNLRDRCIASQVCKRWYYLLTCRFPMEDVTVLNIFQNQIYKDKISNNKNIGLKCYHIDKDSCLLVALRHCRIISSVKIWFADAAFAGKVLKKLKQAKIRMRCLDLYPYNTEKALEQAFISFPDLTGMTMRPHGQEFFWSGLDMYSFPKFTKMDTLMLDGFNIKPEVFLPESLTTLEWLNRSGKFLRIMPKLRYLVNLEYLMLGHAEFLDTAEFDSFLQVISSDNLPKLQYLIFRYCKIDSHRQSVVISSPDDDDDDDAGYERELRRNAAEHISEPDIKLNSLQMIKLDLCYTDLSFVIRRVISFTSSAMRVVSLNVISEETNYERIYDLSSLIAGRKLTLHFGILQKDTRAERREEVLNALKLPPASFGTVLGRFEASFLTDEALLRNLLLTHPLPRLTDIKFIQVSAVTPPILLHLSLMAPRLRKLSLINCEEDELDTGILNFISSFPSRISKSLQIIWKRKCSRPLSFYNILINDQWDLIKDFEIRVIPKKFAANKVGEKIVIWEVETKKTLYIQDFDVNDQGRILGIVMPPDRDISLYNSDFLENNESTSSLHL</sequence>
<dbReference type="CDD" id="cd09917">
    <property type="entry name" value="F-box_SF"/>
    <property type="match status" value="1"/>
</dbReference>
<dbReference type="Gene3D" id="1.20.1280.50">
    <property type="match status" value="1"/>
</dbReference>
<accession>A0A915PXP1</accession>
<organism evidence="2 3">
    <name type="scientific">Setaria digitata</name>
    <dbReference type="NCBI Taxonomy" id="48799"/>
    <lineage>
        <taxon>Eukaryota</taxon>
        <taxon>Metazoa</taxon>
        <taxon>Ecdysozoa</taxon>
        <taxon>Nematoda</taxon>
        <taxon>Chromadorea</taxon>
        <taxon>Rhabditida</taxon>
        <taxon>Spirurina</taxon>
        <taxon>Spiruromorpha</taxon>
        <taxon>Filarioidea</taxon>
        <taxon>Setariidae</taxon>
        <taxon>Setaria</taxon>
    </lineage>
</organism>
<dbReference type="WBParaSite" id="sdigi.contig57.g3148.t1">
    <property type="protein sequence ID" value="sdigi.contig57.g3148.t1"/>
    <property type="gene ID" value="sdigi.contig57.g3148"/>
</dbReference>
<dbReference type="Pfam" id="PF00646">
    <property type="entry name" value="F-box"/>
    <property type="match status" value="1"/>
</dbReference>
<dbReference type="PROSITE" id="PS50181">
    <property type="entry name" value="FBOX"/>
    <property type="match status" value="1"/>
</dbReference>
<keyword evidence="2" id="KW-1185">Reference proteome</keyword>
<dbReference type="AlphaFoldDB" id="A0A915PXP1"/>
<protein>
    <submittedName>
        <fullName evidence="3">F-box domain-containing protein</fullName>
    </submittedName>
</protein>
<evidence type="ECO:0000259" key="1">
    <source>
        <dbReference type="PROSITE" id="PS50181"/>
    </source>
</evidence>
<dbReference type="SMART" id="SM00256">
    <property type="entry name" value="FBOX"/>
    <property type="match status" value="1"/>
</dbReference>
<reference evidence="3" key="1">
    <citation type="submission" date="2022-11" db="UniProtKB">
        <authorList>
            <consortium name="WormBaseParasite"/>
        </authorList>
    </citation>
    <scope>IDENTIFICATION</scope>
</reference>
<evidence type="ECO:0000313" key="3">
    <source>
        <dbReference type="WBParaSite" id="sdigi.contig57.g3148.t1"/>
    </source>
</evidence>
<evidence type="ECO:0000313" key="2">
    <source>
        <dbReference type="Proteomes" id="UP000887581"/>
    </source>
</evidence>
<dbReference type="InterPro" id="IPR001810">
    <property type="entry name" value="F-box_dom"/>
</dbReference>
<proteinExistence type="predicted"/>
<dbReference type="InterPro" id="IPR036047">
    <property type="entry name" value="F-box-like_dom_sf"/>
</dbReference>
<dbReference type="Gene3D" id="3.80.10.10">
    <property type="entry name" value="Ribonuclease Inhibitor"/>
    <property type="match status" value="1"/>
</dbReference>
<name>A0A915PXP1_9BILA</name>
<feature type="domain" description="F-box" evidence="1">
    <location>
        <begin position="99"/>
        <end position="136"/>
    </location>
</feature>
<dbReference type="SUPFAM" id="SSF52047">
    <property type="entry name" value="RNI-like"/>
    <property type="match status" value="1"/>
</dbReference>
<dbReference type="Proteomes" id="UP000887581">
    <property type="component" value="Unplaced"/>
</dbReference>
<dbReference type="InterPro" id="IPR032675">
    <property type="entry name" value="LRR_dom_sf"/>
</dbReference>
<dbReference type="SUPFAM" id="SSF81383">
    <property type="entry name" value="F-box domain"/>
    <property type="match status" value="1"/>
</dbReference>